<dbReference type="AlphaFoldDB" id="A0A9X6QM13"/>
<organism evidence="2 3">
    <name type="scientific">Bacillus thuringiensis subsp. higo</name>
    <dbReference type="NCBI Taxonomy" id="132266"/>
    <lineage>
        <taxon>Bacteria</taxon>
        <taxon>Bacillati</taxon>
        <taxon>Bacillota</taxon>
        <taxon>Bacilli</taxon>
        <taxon>Bacillales</taxon>
        <taxon>Bacillaceae</taxon>
        <taxon>Bacillus</taxon>
        <taxon>Bacillus cereus group</taxon>
    </lineage>
</organism>
<dbReference type="EMBL" id="MOOK01000193">
    <property type="protein sequence ID" value="OUB44896.1"/>
    <property type="molecule type" value="Genomic_DNA"/>
</dbReference>
<keyword evidence="1" id="KW-1133">Transmembrane helix</keyword>
<protein>
    <submittedName>
        <fullName evidence="2">Uncharacterized protein</fullName>
    </submittedName>
</protein>
<gene>
    <name evidence="2" type="ORF">BK716_24560</name>
</gene>
<proteinExistence type="predicted"/>
<feature type="transmembrane region" description="Helical" evidence="1">
    <location>
        <begin position="24"/>
        <end position="49"/>
    </location>
</feature>
<keyword evidence="1" id="KW-0472">Membrane</keyword>
<evidence type="ECO:0000313" key="2">
    <source>
        <dbReference type="EMBL" id="OUB44896.1"/>
    </source>
</evidence>
<comment type="caution">
    <text evidence="2">The sequence shown here is derived from an EMBL/GenBank/DDBJ whole genome shotgun (WGS) entry which is preliminary data.</text>
</comment>
<reference evidence="2 3" key="1">
    <citation type="submission" date="2016-10" db="EMBL/GenBank/DDBJ databases">
        <title>Comparative genomics of Bacillus thuringiensis reveals a path to pathogens against multiple invertebrate hosts.</title>
        <authorList>
            <person name="Zheng J."/>
            <person name="Gao Q."/>
            <person name="Liu H."/>
            <person name="Peng D."/>
            <person name="Ruan L."/>
            <person name="Sun M."/>
        </authorList>
    </citation>
    <scope>NUCLEOTIDE SEQUENCE [LARGE SCALE GENOMIC DNA]</scope>
    <source>
        <strain evidence="2">BGSC 4AU1</strain>
    </source>
</reference>
<sequence>MSNPYNRHDVTDENWNKLETSLPIYLGNGAVVTPTVIVYLLMSVYGLFVQVLHGMICQMDTGNLTVHTVAISDGVLKEFGINSLQS</sequence>
<name>A0A9X6QM13_BACUH</name>
<evidence type="ECO:0000256" key="1">
    <source>
        <dbReference type="SAM" id="Phobius"/>
    </source>
</evidence>
<dbReference type="Proteomes" id="UP000194816">
    <property type="component" value="Unassembled WGS sequence"/>
</dbReference>
<keyword evidence="1" id="KW-0812">Transmembrane</keyword>
<evidence type="ECO:0000313" key="3">
    <source>
        <dbReference type="Proteomes" id="UP000194816"/>
    </source>
</evidence>
<accession>A0A9X6QM13</accession>